<dbReference type="InterPro" id="IPR006577">
    <property type="entry name" value="UAS"/>
</dbReference>
<evidence type="ECO:0000313" key="5">
    <source>
        <dbReference type="EMBL" id="GFY10171.1"/>
    </source>
</evidence>
<dbReference type="PANTHER" id="PTHR23322:SF6">
    <property type="entry name" value="UBX DOMAIN-CONTAINING PROTEIN 7"/>
    <property type="match status" value="1"/>
</dbReference>
<dbReference type="FunFam" id="3.40.30.10:FF:000079">
    <property type="entry name" value="UBX domain-containing protein 7"/>
    <property type="match status" value="1"/>
</dbReference>
<evidence type="ECO:0000256" key="3">
    <source>
        <dbReference type="ARBA" id="ARBA00022723"/>
    </source>
</evidence>
<keyword evidence="6" id="KW-1185">Reference proteome</keyword>
<name>A0A8X6SDE3_TRICX</name>
<dbReference type="AlphaFoldDB" id="A0A8X6SDE3"/>
<evidence type="ECO:0000256" key="1">
    <source>
        <dbReference type="ARBA" id="ARBA00001968"/>
    </source>
</evidence>
<dbReference type="GO" id="GO:0043161">
    <property type="term" value="P:proteasome-mediated ubiquitin-dependent protein catabolic process"/>
    <property type="evidence" value="ECO:0007669"/>
    <property type="project" value="TreeGrafter"/>
</dbReference>
<dbReference type="GO" id="GO:0043130">
    <property type="term" value="F:ubiquitin binding"/>
    <property type="evidence" value="ECO:0007669"/>
    <property type="project" value="TreeGrafter"/>
</dbReference>
<sequence length="688" mass="78048">MASTSNAVVQSEQHKSLIDQFCAITGADDEKAQKMLDVCHWNLEMAINMHVDSPYYERAVDPILPTDVFDPPCGDEMIRPPIPQTRAVLVEEDLTFNYGSRGIKRRPHSVFDGFRDFKTEAELQEQRVLEDNNEQLKKRRTLEDLFRPPLDIMHRGNFSSARETGNASNRWLMVNIQDSQEFSCQVLNRDIWSNNDVKSLISKHFIFWQVYNDSIDGEKYMQFYKPVEFPYIAVLDPRTGEKLIEWHNVDSNNMCDLIENFLKEHGTPDGSSTTSGKEFGTKFSLLDQSEEEQLKAAIEASVKESNNVNVEDDSDLETFDSDSESAGVKISAIGNITTHSDHSNDPIDVVGLSENNEQTSEGMKTWKEFLGNEDDPKSDLVLRLPDGKREQITWPCTTKLKSLLLYLGEIGYNPEKSLQHCKADMFIKSFDTQNPHVSMVWKYGEVFRKLVGRSNLFEELDDYEFQRRFLLTKQSVAELTLLIEEKLESKTPCNNALNPVEQVLIALRFYAVACMQLAIAGLFDVSQPTVCRVVHRVSEAIASLLPDFIHLPVNREECKTVSRKFFSIAGFPKVIGALDGTFVRIVSPGGEDAERFRCRKNYFALNVQTIVDSDLVIRNVVARWPGSAHDSTVFNNSAACLSLKTNALYKDFHLLGDTGYACEKYLLTPFGNPRSLSEARYVKGILVN</sequence>
<dbReference type="Pfam" id="PF14555">
    <property type="entry name" value="UBA_4"/>
    <property type="match status" value="1"/>
</dbReference>
<dbReference type="Gene3D" id="1.10.8.10">
    <property type="entry name" value="DNA helicase RuvA subunit, C-terminal domain"/>
    <property type="match status" value="1"/>
</dbReference>
<dbReference type="Pfam" id="PF13899">
    <property type="entry name" value="Thioredoxin_7"/>
    <property type="match status" value="1"/>
</dbReference>
<dbReference type="CDD" id="cd14345">
    <property type="entry name" value="UBA_UBXD7"/>
    <property type="match status" value="1"/>
</dbReference>
<dbReference type="GO" id="GO:0005634">
    <property type="term" value="C:nucleus"/>
    <property type="evidence" value="ECO:0007669"/>
    <property type="project" value="TreeGrafter"/>
</dbReference>
<dbReference type="EMBL" id="BMAU01021295">
    <property type="protein sequence ID" value="GFY10171.1"/>
    <property type="molecule type" value="Genomic_DNA"/>
</dbReference>
<accession>A0A8X6SDE3</accession>
<keyword evidence="2" id="KW-0597">Phosphoprotein</keyword>
<dbReference type="InterPro" id="IPR036249">
    <property type="entry name" value="Thioredoxin-like_sf"/>
</dbReference>
<dbReference type="Proteomes" id="UP000887159">
    <property type="component" value="Unassembled WGS sequence"/>
</dbReference>
<feature type="domain" description="UAS" evidence="4">
    <location>
        <begin position="141"/>
        <end position="263"/>
    </location>
</feature>
<keyword evidence="3" id="KW-0479">Metal-binding</keyword>
<dbReference type="Gene3D" id="3.40.30.10">
    <property type="entry name" value="Glutaredoxin"/>
    <property type="match status" value="1"/>
</dbReference>
<dbReference type="InterPro" id="IPR050730">
    <property type="entry name" value="UBX_domain-protein"/>
</dbReference>
<evidence type="ECO:0000259" key="4">
    <source>
        <dbReference type="SMART" id="SM00594"/>
    </source>
</evidence>
<dbReference type="InterPro" id="IPR027806">
    <property type="entry name" value="HARBI1_dom"/>
</dbReference>
<dbReference type="PANTHER" id="PTHR23322">
    <property type="entry name" value="FAS-ASSOCIATED PROTEIN"/>
    <property type="match status" value="1"/>
</dbReference>
<evidence type="ECO:0000256" key="2">
    <source>
        <dbReference type="ARBA" id="ARBA00022553"/>
    </source>
</evidence>
<dbReference type="Pfam" id="PF13359">
    <property type="entry name" value="DDE_Tnp_4"/>
    <property type="match status" value="1"/>
</dbReference>
<dbReference type="SUPFAM" id="SSF52833">
    <property type="entry name" value="Thioredoxin-like"/>
    <property type="match status" value="1"/>
</dbReference>
<organism evidence="5 6">
    <name type="scientific">Trichonephila clavipes</name>
    <name type="common">Golden silk orbweaver</name>
    <name type="synonym">Nephila clavipes</name>
    <dbReference type="NCBI Taxonomy" id="2585209"/>
    <lineage>
        <taxon>Eukaryota</taxon>
        <taxon>Metazoa</taxon>
        <taxon>Ecdysozoa</taxon>
        <taxon>Arthropoda</taxon>
        <taxon>Chelicerata</taxon>
        <taxon>Arachnida</taxon>
        <taxon>Araneae</taxon>
        <taxon>Araneomorphae</taxon>
        <taxon>Entelegynae</taxon>
        <taxon>Araneoidea</taxon>
        <taxon>Nephilidae</taxon>
        <taxon>Trichonephila</taxon>
    </lineage>
</organism>
<dbReference type="SMART" id="SM00594">
    <property type="entry name" value="UAS"/>
    <property type="match status" value="1"/>
</dbReference>
<dbReference type="SUPFAM" id="SSF46934">
    <property type="entry name" value="UBA-like"/>
    <property type="match status" value="1"/>
</dbReference>
<comment type="cofactor">
    <cofactor evidence="1">
        <name>a divalent metal cation</name>
        <dbReference type="ChEBI" id="CHEBI:60240"/>
    </cofactor>
</comment>
<dbReference type="CDD" id="cd02958">
    <property type="entry name" value="UAS"/>
    <property type="match status" value="1"/>
</dbReference>
<dbReference type="PROSITE" id="PS50330">
    <property type="entry name" value="UIM"/>
    <property type="match status" value="1"/>
</dbReference>
<protein>
    <submittedName>
        <fullName evidence="5">UBX domain-containing protein 7</fullName>
    </submittedName>
</protein>
<reference evidence="5" key="1">
    <citation type="submission" date="2020-08" db="EMBL/GenBank/DDBJ databases">
        <title>Multicomponent nature underlies the extraordinary mechanical properties of spider dragline silk.</title>
        <authorList>
            <person name="Kono N."/>
            <person name="Nakamura H."/>
            <person name="Mori M."/>
            <person name="Yoshida Y."/>
            <person name="Ohtoshi R."/>
            <person name="Malay A.D."/>
            <person name="Moran D.A.P."/>
            <person name="Tomita M."/>
            <person name="Numata K."/>
            <person name="Arakawa K."/>
        </authorList>
    </citation>
    <scope>NUCLEOTIDE SEQUENCE</scope>
</reference>
<proteinExistence type="predicted"/>
<evidence type="ECO:0000313" key="6">
    <source>
        <dbReference type="Proteomes" id="UP000887159"/>
    </source>
</evidence>
<dbReference type="InterPro" id="IPR003903">
    <property type="entry name" value="UIM_dom"/>
</dbReference>
<gene>
    <name evidence="5" type="primary">UBXN7</name>
    <name evidence="5" type="ORF">TNCV_360381</name>
</gene>
<dbReference type="InterPro" id="IPR009060">
    <property type="entry name" value="UBA-like_sf"/>
</dbReference>
<comment type="caution">
    <text evidence="5">The sequence shown here is derived from an EMBL/GenBank/DDBJ whole genome shotgun (WGS) entry which is preliminary data.</text>
</comment>
<dbReference type="GO" id="GO:0046872">
    <property type="term" value="F:metal ion binding"/>
    <property type="evidence" value="ECO:0007669"/>
    <property type="project" value="UniProtKB-KW"/>
</dbReference>